<organism evidence="1 2">
    <name type="scientific">Tamaricihabitans halophyticus</name>
    <dbReference type="NCBI Taxonomy" id="1262583"/>
    <lineage>
        <taxon>Bacteria</taxon>
        <taxon>Bacillati</taxon>
        <taxon>Actinomycetota</taxon>
        <taxon>Actinomycetes</taxon>
        <taxon>Pseudonocardiales</taxon>
        <taxon>Pseudonocardiaceae</taxon>
        <taxon>Tamaricihabitans</taxon>
    </lineage>
</organism>
<dbReference type="OrthoDB" id="154708at2"/>
<sequence>MVERARAELVADCARCFALCCVALPFTASADFAIDKAAGQPCPNLLADFRCGIHDRLRPEGFPGCVAFDCFGAGQRVSRETFAGVDWRSQSDGGRAMFEVFPVVRQLHELLWYLADVRAIPAANELRGALDELAARIDRLASGNPAELRELDVPALRAEVSPLLLRASELARAGVRGRKKDRRGADLLGANLRAADLRGVSLRGACLIAADLRGADLRSADVLGADLRDARLAGADLRDSLFLTRAQLDAARGDANTRLPAQLARPTHWLGATDADSP</sequence>
<dbReference type="PANTHER" id="PTHR14136:SF17">
    <property type="entry name" value="BTB_POZ DOMAIN-CONTAINING PROTEIN KCTD9"/>
    <property type="match status" value="1"/>
</dbReference>
<dbReference type="SUPFAM" id="SSF141571">
    <property type="entry name" value="Pentapeptide repeat-like"/>
    <property type="match status" value="1"/>
</dbReference>
<dbReference type="Pfam" id="PF00805">
    <property type="entry name" value="Pentapeptide"/>
    <property type="match status" value="1"/>
</dbReference>
<comment type="caution">
    <text evidence="1">The sequence shown here is derived from an EMBL/GenBank/DDBJ whole genome shotgun (WGS) entry which is preliminary data.</text>
</comment>
<gene>
    <name evidence="1" type="ORF">EV191_10199</name>
</gene>
<accession>A0A4R2R397</accession>
<name>A0A4R2R397_9PSEU</name>
<dbReference type="InterPro" id="IPR001646">
    <property type="entry name" value="5peptide_repeat"/>
</dbReference>
<evidence type="ECO:0000313" key="1">
    <source>
        <dbReference type="EMBL" id="TCP56159.1"/>
    </source>
</evidence>
<reference evidence="1 2" key="1">
    <citation type="submission" date="2019-03" db="EMBL/GenBank/DDBJ databases">
        <title>Genomic Encyclopedia of Type Strains, Phase IV (KMG-IV): sequencing the most valuable type-strain genomes for metagenomic binning, comparative biology and taxonomic classification.</title>
        <authorList>
            <person name="Goeker M."/>
        </authorList>
    </citation>
    <scope>NUCLEOTIDE SEQUENCE [LARGE SCALE GENOMIC DNA]</scope>
    <source>
        <strain evidence="1 2">DSM 45765</strain>
    </source>
</reference>
<keyword evidence="2" id="KW-1185">Reference proteome</keyword>
<dbReference type="Gene3D" id="2.160.20.80">
    <property type="entry name" value="E3 ubiquitin-protein ligase SopA"/>
    <property type="match status" value="1"/>
</dbReference>
<protein>
    <submittedName>
        <fullName evidence="1">Pentapeptide repeat protein</fullName>
    </submittedName>
</protein>
<dbReference type="RefSeq" id="WP_132874807.1">
    <property type="nucleotide sequence ID" value="NZ_SLXQ01000001.1"/>
</dbReference>
<dbReference type="Proteomes" id="UP000294911">
    <property type="component" value="Unassembled WGS sequence"/>
</dbReference>
<proteinExistence type="predicted"/>
<dbReference type="AlphaFoldDB" id="A0A4R2R397"/>
<evidence type="ECO:0000313" key="2">
    <source>
        <dbReference type="Proteomes" id="UP000294911"/>
    </source>
</evidence>
<dbReference type="PANTHER" id="PTHR14136">
    <property type="entry name" value="BTB_POZ DOMAIN-CONTAINING PROTEIN KCTD9"/>
    <property type="match status" value="1"/>
</dbReference>
<dbReference type="InterPro" id="IPR051082">
    <property type="entry name" value="Pentapeptide-BTB/POZ_domain"/>
</dbReference>
<dbReference type="EMBL" id="SLXQ01000001">
    <property type="protein sequence ID" value="TCP56159.1"/>
    <property type="molecule type" value="Genomic_DNA"/>
</dbReference>